<evidence type="ECO:0000256" key="1">
    <source>
        <dbReference type="ARBA" id="ARBA00004141"/>
    </source>
</evidence>
<dbReference type="Pfam" id="PF00520">
    <property type="entry name" value="Ion_trans"/>
    <property type="match status" value="1"/>
</dbReference>
<dbReference type="Pfam" id="PF13202">
    <property type="entry name" value="EF-hand_5"/>
    <property type="match status" value="1"/>
</dbReference>
<organism evidence="9">
    <name type="scientific">Cladocopium goreaui</name>
    <dbReference type="NCBI Taxonomy" id="2562237"/>
    <lineage>
        <taxon>Eukaryota</taxon>
        <taxon>Sar</taxon>
        <taxon>Alveolata</taxon>
        <taxon>Dinophyceae</taxon>
        <taxon>Suessiales</taxon>
        <taxon>Symbiodiniaceae</taxon>
        <taxon>Cladocopium</taxon>
    </lineage>
</organism>
<reference evidence="9" key="1">
    <citation type="submission" date="2022-10" db="EMBL/GenBank/DDBJ databases">
        <authorList>
            <person name="Chen Y."/>
            <person name="Dougan E. K."/>
            <person name="Chan C."/>
            <person name="Rhodes N."/>
            <person name="Thang M."/>
        </authorList>
    </citation>
    <scope>NUCLEOTIDE SEQUENCE</scope>
</reference>
<evidence type="ECO:0000313" key="9">
    <source>
        <dbReference type="EMBL" id="CAI4015193.1"/>
    </source>
</evidence>
<keyword evidence="4 7" id="KW-1133">Transmembrane helix</keyword>
<feature type="transmembrane region" description="Helical" evidence="7">
    <location>
        <begin position="361"/>
        <end position="379"/>
    </location>
</feature>
<evidence type="ECO:0000259" key="8">
    <source>
        <dbReference type="PROSITE" id="PS50222"/>
    </source>
</evidence>
<dbReference type="InterPro" id="IPR005821">
    <property type="entry name" value="Ion_trans_dom"/>
</dbReference>
<dbReference type="Proteomes" id="UP001152797">
    <property type="component" value="Unassembled WGS sequence"/>
</dbReference>
<dbReference type="GO" id="GO:0001518">
    <property type="term" value="C:voltage-gated sodium channel complex"/>
    <property type="evidence" value="ECO:0007669"/>
    <property type="project" value="TreeGrafter"/>
</dbReference>
<reference evidence="10" key="2">
    <citation type="submission" date="2024-04" db="EMBL/GenBank/DDBJ databases">
        <authorList>
            <person name="Chen Y."/>
            <person name="Shah S."/>
            <person name="Dougan E. K."/>
            <person name="Thang M."/>
            <person name="Chan C."/>
        </authorList>
    </citation>
    <scope>NUCLEOTIDE SEQUENCE [LARGE SCALE GENOMIC DNA]</scope>
</reference>
<keyword evidence="2 7" id="KW-0812">Transmembrane</keyword>
<dbReference type="InterPro" id="IPR018247">
    <property type="entry name" value="EF_Hand_1_Ca_BS"/>
</dbReference>
<dbReference type="InterPro" id="IPR027359">
    <property type="entry name" value="Volt_channel_dom_sf"/>
</dbReference>
<dbReference type="Gene3D" id="1.20.120.350">
    <property type="entry name" value="Voltage-gated potassium channels. Chain C"/>
    <property type="match status" value="1"/>
</dbReference>
<name>A0A9P1GJC6_9DINO</name>
<dbReference type="GO" id="GO:0005248">
    <property type="term" value="F:voltage-gated sodium channel activity"/>
    <property type="evidence" value="ECO:0007669"/>
    <property type="project" value="TreeGrafter"/>
</dbReference>
<dbReference type="PANTHER" id="PTHR10037:SF62">
    <property type="entry name" value="SODIUM CHANNEL PROTEIN 60E"/>
    <property type="match status" value="1"/>
</dbReference>
<sequence>MSNMEFFKEPDKSGAFAETVRKLWDVHKSDLGRLESENQKLRVKIRSLEGVQEAPRGPDRIETLKTQSIHSDEAPAERQTTLQHQPKSAWARVVPRQQSDNDLFVQQAETEHDPGKSRSIWKLAEKLVSHPMFDLATSACIFINAVVMAMESQWEGLSVGASLQYATLNSNHQAAWISVEPTFVILGYVFGVLFTLELLVKIVGQKWQFFGQLWNWIDGAIILTWLISVASGSFPVDPTLLRVARLARLLRLLKVLHTFRSLDALYIITTALRGNFSILAWACVLFFIVQMALALLVTNVLTNSYLADESVALTDRQAVYVYFGTFTRSIYSMFEITLANWPPVSRLLAENVSEWFMLFGVLHKLAIGFAVVSVVNGVFMQETFSVASSDDRVMIQKRNRLLQTHKKKMKRFFNLADKSKNGSIDMEEFKKMTEHKEVSAWLASMELDVSDPKKLFNLIDSVKRDGTVSLEELIYGVGRLKGPARSLDVACLMEEVKDLKTLLLGQGVCLSSKDDQEESVQMSFPPVKEELGPGDTLWG</sequence>
<feature type="transmembrane region" description="Helical" evidence="7">
    <location>
        <begin position="278"/>
        <end position="298"/>
    </location>
</feature>
<feature type="transmembrane region" description="Helical" evidence="7">
    <location>
        <begin position="183"/>
        <end position="204"/>
    </location>
</feature>
<evidence type="ECO:0000256" key="3">
    <source>
        <dbReference type="ARBA" id="ARBA00022837"/>
    </source>
</evidence>
<feature type="region of interest" description="Disordered" evidence="6">
    <location>
        <begin position="515"/>
        <end position="539"/>
    </location>
</feature>
<evidence type="ECO:0000256" key="7">
    <source>
        <dbReference type="SAM" id="Phobius"/>
    </source>
</evidence>
<dbReference type="GO" id="GO:0005509">
    <property type="term" value="F:calcium ion binding"/>
    <property type="evidence" value="ECO:0007669"/>
    <property type="project" value="InterPro"/>
</dbReference>
<accession>A0A9P1GJC6</accession>
<evidence type="ECO:0000256" key="2">
    <source>
        <dbReference type="ARBA" id="ARBA00022692"/>
    </source>
</evidence>
<dbReference type="CDD" id="cd00051">
    <property type="entry name" value="EFh"/>
    <property type="match status" value="1"/>
</dbReference>
<feature type="transmembrane region" description="Helical" evidence="7">
    <location>
        <begin position="319"/>
        <end position="341"/>
    </location>
</feature>
<feature type="domain" description="EF-hand" evidence="8">
    <location>
        <begin position="404"/>
        <end position="439"/>
    </location>
</feature>
<evidence type="ECO:0000256" key="4">
    <source>
        <dbReference type="ARBA" id="ARBA00022989"/>
    </source>
</evidence>
<keyword evidence="11" id="KW-1185">Reference proteome</keyword>
<dbReference type="EMBL" id="CAMXCT020006519">
    <property type="protein sequence ID" value="CAL1168568.1"/>
    <property type="molecule type" value="Genomic_DNA"/>
</dbReference>
<dbReference type="EMBL" id="CAMXCT010006519">
    <property type="protein sequence ID" value="CAI4015193.1"/>
    <property type="molecule type" value="Genomic_DNA"/>
</dbReference>
<dbReference type="SUPFAM" id="SSF81324">
    <property type="entry name" value="Voltage-gated potassium channels"/>
    <property type="match status" value="1"/>
</dbReference>
<dbReference type="PROSITE" id="PS50222">
    <property type="entry name" value="EF_HAND_2"/>
    <property type="match status" value="1"/>
</dbReference>
<feature type="region of interest" description="Disordered" evidence="6">
    <location>
        <begin position="67"/>
        <end position="89"/>
    </location>
</feature>
<dbReference type="InterPro" id="IPR011992">
    <property type="entry name" value="EF-hand-dom_pair"/>
</dbReference>
<protein>
    <recommendedName>
        <fullName evidence="8">EF-hand domain-containing protein</fullName>
    </recommendedName>
</protein>
<evidence type="ECO:0000313" key="11">
    <source>
        <dbReference type="Proteomes" id="UP001152797"/>
    </source>
</evidence>
<evidence type="ECO:0000256" key="5">
    <source>
        <dbReference type="ARBA" id="ARBA00023136"/>
    </source>
</evidence>
<dbReference type="InterPro" id="IPR043203">
    <property type="entry name" value="VGCC_Ca_Na"/>
</dbReference>
<feature type="transmembrane region" description="Helical" evidence="7">
    <location>
        <begin position="216"/>
        <end position="236"/>
    </location>
</feature>
<dbReference type="EMBL" id="CAMXCT030006519">
    <property type="protein sequence ID" value="CAL4802505.1"/>
    <property type="molecule type" value="Genomic_DNA"/>
</dbReference>
<dbReference type="OrthoDB" id="418737at2759"/>
<dbReference type="AlphaFoldDB" id="A0A9P1GJC6"/>
<keyword evidence="3" id="KW-0106">Calcium</keyword>
<comment type="caution">
    <text evidence="9">The sequence shown here is derived from an EMBL/GenBank/DDBJ whole genome shotgun (WGS) entry which is preliminary data.</text>
</comment>
<dbReference type="PROSITE" id="PS00018">
    <property type="entry name" value="EF_HAND_1"/>
    <property type="match status" value="1"/>
</dbReference>
<dbReference type="SMART" id="SM00054">
    <property type="entry name" value="EFh"/>
    <property type="match status" value="2"/>
</dbReference>
<proteinExistence type="predicted"/>
<evidence type="ECO:0000256" key="6">
    <source>
        <dbReference type="SAM" id="MobiDB-lite"/>
    </source>
</evidence>
<keyword evidence="5 7" id="KW-0472">Membrane</keyword>
<gene>
    <name evidence="9" type="ORF">C1SCF055_LOCUS40038</name>
</gene>
<comment type="subcellular location">
    <subcellularLocation>
        <location evidence="1">Membrane</location>
        <topology evidence="1">Multi-pass membrane protein</topology>
    </subcellularLocation>
</comment>
<dbReference type="Gene3D" id="1.10.238.10">
    <property type="entry name" value="EF-hand"/>
    <property type="match status" value="1"/>
</dbReference>
<dbReference type="SUPFAM" id="SSF47473">
    <property type="entry name" value="EF-hand"/>
    <property type="match status" value="1"/>
</dbReference>
<dbReference type="InterPro" id="IPR002048">
    <property type="entry name" value="EF_hand_dom"/>
</dbReference>
<evidence type="ECO:0000313" key="10">
    <source>
        <dbReference type="EMBL" id="CAL1168568.1"/>
    </source>
</evidence>
<dbReference type="PANTHER" id="PTHR10037">
    <property type="entry name" value="VOLTAGE-GATED CATION CHANNEL CALCIUM AND SODIUM"/>
    <property type="match status" value="1"/>
</dbReference>